<organism evidence="2 3">
    <name type="scientific">Chaetomidium leptoderma</name>
    <dbReference type="NCBI Taxonomy" id="669021"/>
    <lineage>
        <taxon>Eukaryota</taxon>
        <taxon>Fungi</taxon>
        <taxon>Dikarya</taxon>
        <taxon>Ascomycota</taxon>
        <taxon>Pezizomycotina</taxon>
        <taxon>Sordariomycetes</taxon>
        <taxon>Sordariomycetidae</taxon>
        <taxon>Sordariales</taxon>
        <taxon>Chaetomiaceae</taxon>
        <taxon>Chaetomidium</taxon>
    </lineage>
</organism>
<evidence type="ECO:0000256" key="1">
    <source>
        <dbReference type="SAM" id="Coils"/>
    </source>
</evidence>
<gene>
    <name evidence="2" type="ORF">C8A00DRAFT_47698</name>
</gene>
<accession>A0AAN6ZSH1</accession>
<reference evidence="2" key="1">
    <citation type="journal article" date="2023" name="Mol. Phylogenet. Evol.">
        <title>Genome-scale phylogeny and comparative genomics of the fungal order Sordariales.</title>
        <authorList>
            <person name="Hensen N."/>
            <person name="Bonometti L."/>
            <person name="Westerberg I."/>
            <person name="Brannstrom I.O."/>
            <person name="Guillou S."/>
            <person name="Cros-Aarteil S."/>
            <person name="Calhoun S."/>
            <person name="Haridas S."/>
            <person name="Kuo A."/>
            <person name="Mondo S."/>
            <person name="Pangilinan J."/>
            <person name="Riley R."/>
            <person name="LaButti K."/>
            <person name="Andreopoulos B."/>
            <person name="Lipzen A."/>
            <person name="Chen C."/>
            <person name="Yan M."/>
            <person name="Daum C."/>
            <person name="Ng V."/>
            <person name="Clum A."/>
            <person name="Steindorff A."/>
            <person name="Ohm R.A."/>
            <person name="Martin F."/>
            <person name="Silar P."/>
            <person name="Natvig D.O."/>
            <person name="Lalanne C."/>
            <person name="Gautier V."/>
            <person name="Ament-Velasquez S.L."/>
            <person name="Kruys A."/>
            <person name="Hutchinson M.I."/>
            <person name="Powell A.J."/>
            <person name="Barry K."/>
            <person name="Miller A.N."/>
            <person name="Grigoriev I.V."/>
            <person name="Debuchy R."/>
            <person name="Gladieux P."/>
            <person name="Hiltunen Thoren M."/>
            <person name="Johannesson H."/>
        </authorList>
    </citation>
    <scope>NUCLEOTIDE SEQUENCE</scope>
    <source>
        <strain evidence="2">CBS 538.74</strain>
    </source>
</reference>
<dbReference type="Proteomes" id="UP001302745">
    <property type="component" value="Unassembled WGS sequence"/>
</dbReference>
<proteinExistence type="predicted"/>
<dbReference type="AlphaFoldDB" id="A0AAN6ZSH1"/>
<sequence length="371" mass="42515">MASQNSSAVMRDFSTIEEIIQYIVNTRQDLSTRNCDRAGESILGFHWQASGVDELFEQLDARLVELDELKIHRFEYDYKSETVYLDIMGDSRLHFKVQIGLRGHIKNHIAKSLATTNDARIRDLLRSIDEPGTAVIKYESKIYKQPDSESRQHVERKSRQYIDSSDGKIQVALIIDLQYPGMKKAWVNLLAADNPSSSWVLFHDDDRDQQPAGQVALYLSDFVGLAPGMPAALCRPSTAEVAARITRNPTIALTYKRLRAIFRRARHLHSPTEFTTEVSDEEENPYEDAEQRVAEARNEQRIETERRVAEMERRLAAANEDAERRLAAANEDAERRLAAANKDAERRLAAANDERLEMERRIAEIERRMAE</sequence>
<feature type="coiled-coil region" evidence="1">
    <location>
        <begin position="279"/>
        <end position="368"/>
    </location>
</feature>
<dbReference type="EMBL" id="MU857403">
    <property type="protein sequence ID" value="KAK4148419.1"/>
    <property type="molecule type" value="Genomic_DNA"/>
</dbReference>
<protein>
    <submittedName>
        <fullName evidence="2">Uncharacterized protein</fullName>
    </submittedName>
</protein>
<reference evidence="2" key="2">
    <citation type="submission" date="2023-05" db="EMBL/GenBank/DDBJ databases">
        <authorList>
            <consortium name="Lawrence Berkeley National Laboratory"/>
            <person name="Steindorff A."/>
            <person name="Hensen N."/>
            <person name="Bonometti L."/>
            <person name="Westerberg I."/>
            <person name="Brannstrom I.O."/>
            <person name="Guillou S."/>
            <person name="Cros-Aarteil S."/>
            <person name="Calhoun S."/>
            <person name="Haridas S."/>
            <person name="Kuo A."/>
            <person name="Mondo S."/>
            <person name="Pangilinan J."/>
            <person name="Riley R."/>
            <person name="Labutti K."/>
            <person name="Andreopoulos B."/>
            <person name="Lipzen A."/>
            <person name="Chen C."/>
            <person name="Yanf M."/>
            <person name="Daum C."/>
            <person name="Ng V."/>
            <person name="Clum A."/>
            <person name="Ohm R."/>
            <person name="Martin F."/>
            <person name="Silar P."/>
            <person name="Natvig D."/>
            <person name="Lalanne C."/>
            <person name="Gautier V."/>
            <person name="Ament-Velasquez S.L."/>
            <person name="Kruys A."/>
            <person name="Hutchinson M.I."/>
            <person name="Powell A.J."/>
            <person name="Barry K."/>
            <person name="Miller A.N."/>
            <person name="Grigoriev I.V."/>
            <person name="Debuchy R."/>
            <person name="Gladieux P."/>
            <person name="Thoren M.H."/>
            <person name="Johannesson H."/>
        </authorList>
    </citation>
    <scope>NUCLEOTIDE SEQUENCE</scope>
    <source>
        <strain evidence="2">CBS 538.74</strain>
    </source>
</reference>
<keyword evidence="3" id="KW-1185">Reference proteome</keyword>
<name>A0AAN6ZSH1_9PEZI</name>
<evidence type="ECO:0000313" key="3">
    <source>
        <dbReference type="Proteomes" id="UP001302745"/>
    </source>
</evidence>
<evidence type="ECO:0000313" key="2">
    <source>
        <dbReference type="EMBL" id="KAK4148419.1"/>
    </source>
</evidence>
<comment type="caution">
    <text evidence="2">The sequence shown here is derived from an EMBL/GenBank/DDBJ whole genome shotgun (WGS) entry which is preliminary data.</text>
</comment>
<dbReference type="CDD" id="cd06503">
    <property type="entry name" value="ATP-synt_Fo_b"/>
    <property type="match status" value="1"/>
</dbReference>
<keyword evidence="1" id="KW-0175">Coiled coil</keyword>